<dbReference type="SMART" id="SM00249">
    <property type="entry name" value="PHD"/>
    <property type="match status" value="1"/>
</dbReference>
<keyword evidence="2" id="KW-0863">Zinc-finger</keyword>
<dbReference type="PROSITE" id="PS01359">
    <property type="entry name" value="ZF_PHD_1"/>
    <property type="match status" value="1"/>
</dbReference>
<dbReference type="InterPro" id="IPR001965">
    <property type="entry name" value="Znf_PHD"/>
</dbReference>
<keyword evidence="1" id="KW-0479">Metal-binding</keyword>
<evidence type="ECO:0000259" key="5">
    <source>
        <dbReference type="SMART" id="SM00249"/>
    </source>
</evidence>
<evidence type="ECO:0000256" key="1">
    <source>
        <dbReference type="ARBA" id="ARBA00022723"/>
    </source>
</evidence>
<protein>
    <recommendedName>
        <fullName evidence="5">Zinc finger PHD-type domain-containing protein</fullName>
    </recommendedName>
</protein>
<accession>A0A409YJG1</accession>
<dbReference type="InterPro" id="IPR013083">
    <property type="entry name" value="Znf_RING/FYVE/PHD"/>
</dbReference>
<dbReference type="InParanoid" id="A0A409YJG1"/>
<organism evidence="6 7">
    <name type="scientific">Panaeolus cyanescens</name>
    <dbReference type="NCBI Taxonomy" id="181874"/>
    <lineage>
        <taxon>Eukaryota</taxon>
        <taxon>Fungi</taxon>
        <taxon>Dikarya</taxon>
        <taxon>Basidiomycota</taxon>
        <taxon>Agaricomycotina</taxon>
        <taxon>Agaricomycetes</taxon>
        <taxon>Agaricomycetidae</taxon>
        <taxon>Agaricales</taxon>
        <taxon>Agaricineae</taxon>
        <taxon>Galeropsidaceae</taxon>
        <taxon>Panaeolus</taxon>
    </lineage>
</organism>
<gene>
    <name evidence="6" type="ORF">CVT24_008485</name>
</gene>
<evidence type="ECO:0000256" key="3">
    <source>
        <dbReference type="ARBA" id="ARBA00022833"/>
    </source>
</evidence>
<feature type="domain" description="Zinc finger PHD-type" evidence="5">
    <location>
        <begin position="1622"/>
        <end position="1669"/>
    </location>
</feature>
<dbReference type="OrthoDB" id="3173036at2759"/>
<dbReference type="EMBL" id="NHTK01001098">
    <property type="protein sequence ID" value="PPR03132.1"/>
    <property type="molecule type" value="Genomic_DNA"/>
</dbReference>
<dbReference type="InterPro" id="IPR011011">
    <property type="entry name" value="Znf_FYVE_PHD"/>
</dbReference>
<dbReference type="GO" id="GO:0008270">
    <property type="term" value="F:zinc ion binding"/>
    <property type="evidence" value="ECO:0007669"/>
    <property type="project" value="UniProtKB-KW"/>
</dbReference>
<sequence>MKANLKASTSSENTIDKDSFKDEDLLRNVKNGAVLCPICEEEIQMGKGNIQNFKSQHLGSPRCLREGEKKKRRAKERKSMGSIMSYLTQKAPLKGTRTRSNFAIIQRIQELEAQLPISIPNGTISDQMAVFGHSPQLIDVPDMPSNELWEGVLNSVMKTGLGWGVPDDWRQVIRRGQYGIDGLVAFVEYFCTVRGVDIALFEGKLDGLIKGMELLGNIDHTNSTTITTLPATPVVQDDSDNDIAVEILPGPASYKPSAPQIIDQSCIGYIPKALIGQAPHSIYPFAIHDIENIPWGYSYSPNRDDGAFRLFSKACKGSRMKKAGGKDPQRAQWRCEACQSLKENTLLKAVEQRMEEGTHEKANYAYHGISGLVQLLRQKNKQIDFYRLHGLNQTRKLLVKARALTDHSRFVLAVASGSIKRVAQVVHVALGQKRGIAGIVHQLRAASEENGEKYKVKSFTEKEMFVATLLWRLGGDRVGAIAHKALGLPSVKVLRNSSTIVPIIPSTAQPTINEVKRNAMAALEGVYEIIHAPNSHIQHAVLMFDEIATEKRIRWNHKTNKFLGVCREHGQKVSLEYTSDKDMEELFGSLDKGEIHYAAEATVGALGILCDDNRIYPARPVLVSGDCKRESGLEHAKVLSTVIDGVNALKDESRLRIVSLASDGETRRGSSMIALTFKRPLAPGSPIYPHLATLQFMNLAVGDDDMICDKDWKHVFKRLRNLLLRGRGIVVNGIRITPAMMKTHMHSSGLSNEHINAVFNPEDQQDVKLAFDLLHDIWSLPPLMTHTSGDKPENPSLYSPGFICARAAIQTLGRLLFHLVYPYLCVDLSLGEQLEHLSAAAHLLLTLYRREGNKFIPTLLYVDIMIMIKNVFFCVAKAKVDTPHGRFFLILLGTDRLEIQFGILRTMIGNDANVDLLQLCERLGSITEVANILAKYSEWDRAPRQLVTPTLTKDSDEITRISDHLSPKHIRGDLHVSRVSLLTSWKRGRVLAECDHPACVSDLTAACEDVDILAPKGVALYDSPVLDEEVDESLESVAFPSTGPAPLANTELEPNACEDDAEMLVDIENELAGSLSPENPISINAYEDATPFEQHVTVNGKAMPKSRRLALYSRYRKKASSTDRLKRVQEIERYHSSHQQAATLGTPIDPSAAVVSIHDPIATVLYCDQRVWLCLGEVNSIRVDGQPLYKIPESLLTEKVTTVSFQLLGLRPATTTDDKQGIHDWRTYNCFERTFEVPGKSIQPVDPVIAHSQAGGPFFLFQTPFLVALAASIFERLTQNELKTVPKIAITTEFPYREHTGKSCFLCVNNSGKDMKDLSTSNTSICSNCNPEVILDHSQGQRVLEHFGAHILFDETIDRSSKARGAGNVKIDHERSTGCPNNINYSYAVAKVSKDSSPCSNVPIACPVCPAKEPAIWRYNLRAHFVENHLTSLNIPEYVALWTISNNEIEKMKVIWQTRQQSSVKRPRKDDTPKLIASDAHSSTAPPPETVLNSPGDMNLDKDHEDLTYESPMGDNGVDHAGIPNESNEISMASEDVEDVLSRVDDGEIKEGSNEAVVAMSPNSHVEEVEDSVETLSESPDAQTAQTASSKLRLVLTLPARQVRKQHGLDMDIDATGGVLNDCFCGHVVLPNSGGSIQCKKPGCETVWYHVGCVSVDSSDRNWTCAVCRESRTKRPRR</sequence>
<keyword evidence="7" id="KW-1185">Reference proteome</keyword>
<dbReference type="Gene3D" id="3.30.40.10">
    <property type="entry name" value="Zinc/RING finger domain, C3HC4 (zinc finger)"/>
    <property type="match status" value="1"/>
</dbReference>
<dbReference type="SUPFAM" id="SSF57903">
    <property type="entry name" value="FYVE/PHD zinc finger"/>
    <property type="match status" value="1"/>
</dbReference>
<evidence type="ECO:0000313" key="7">
    <source>
        <dbReference type="Proteomes" id="UP000284842"/>
    </source>
</evidence>
<dbReference type="STRING" id="181874.A0A409YJG1"/>
<reference evidence="6 7" key="1">
    <citation type="journal article" date="2018" name="Evol. Lett.">
        <title>Horizontal gene cluster transfer increased hallucinogenic mushroom diversity.</title>
        <authorList>
            <person name="Reynolds H.T."/>
            <person name="Vijayakumar V."/>
            <person name="Gluck-Thaler E."/>
            <person name="Korotkin H.B."/>
            <person name="Matheny P.B."/>
            <person name="Slot J.C."/>
        </authorList>
    </citation>
    <scope>NUCLEOTIDE SEQUENCE [LARGE SCALE GENOMIC DNA]</scope>
    <source>
        <strain evidence="6 7">2629</strain>
    </source>
</reference>
<proteinExistence type="predicted"/>
<dbReference type="InterPro" id="IPR019786">
    <property type="entry name" value="Zinc_finger_PHD-type_CS"/>
</dbReference>
<comment type="caution">
    <text evidence="6">The sequence shown here is derived from an EMBL/GenBank/DDBJ whole genome shotgun (WGS) entry which is preliminary data.</text>
</comment>
<evidence type="ECO:0000256" key="2">
    <source>
        <dbReference type="ARBA" id="ARBA00022771"/>
    </source>
</evidence>
<name>A0A409YJG1_9AGAR</name>
<keyword evidence="3" id="KW-0862">Zinc</keyword>
<dbReference type="Proteomes" id="UP000284842">
    <property type="component" value="Unassembled WGS sequence"/>
</dbReference>
<evidence type="ECO:0000256" key="4">
    <source>
        <dbReference type="SAM" id="MobiDB-lite"/>
    </source>
</evidence>
<evidence type="ECO:0000313" key="6">
    <source>
        <dbReference type="EMBL" id="PPR03132.1"/>
    </source>
</evidence>
<feature type="region of interest" description="Disordered" evidence="4">
    <location>
        <begin position="1459"/>
        <end position="1505"/>
    </location>
</feature>